<organism evidence="1 2">
    <name type="scientific">Halorubrum tailed virus 28</name>
    <dbReference type="NCBI Taxonomy" id="2878009"/>
    <lineage>
        <taxon>Viruses</taxon>
        <taxon>Duplodnaviria</taxon>
        <taxon>Heunggongvirae</taxon>
        <taxon>Uroviricota</taxon>
        <taxon>Caudoviricetes</taxon>
        <taxon>Suolaviridae</taxon>
        <taxon>Pormufvirus</taxon>
        <taxon>Pormufvirus salinum</taxon>
        <taxon>Pormufvirus HRTV28</taxon>
    </lineage>
</organism>
<name>A0AAE9BZM2_9CAUD</name>
<proteinExistence type="predicted"/>
<gene>
    <name evidence="1" type="ORF">HRTV-28_gp18</name>
</gene>
<dbReference type="Proteomes" id="UP000827176">
    <property type="component" value="Segment"/>
</dbReference>
<dbReference type="EMBL" id="MZ334528">
    <property type="protein sequence ID" value="UBF23456.1"/>
    <property type="molecule type" value="Genomic_DNA"/>
</dbReference>
<keyword evidence="2" id="KW-1185">Reference proteome</keyword>
<evidence type="ECO:0000313" key="2">
    <source>
        <dbReference type="Proteomes" id="UP000827176"/>
    </source>
</evidence>
<accession>A0AAE9BZM2</accession>
<reference evidence="1" key="1">
    <citation type="submission" date="2021-05" db="EMBL/GenBank/DDBJ databases">
        <title>Diversity, taxonomy and evolution of archaeal viruses of the class Caudoviricetes.</title>
        <authorList>
            <person name="Liu Y."/>
            <person name="Demina T.A."/>
            <person name="Roux S."/>
            <person name="Aiewsakun P."/>
            <person name="Kazlauskas D."/>
            <person name="Simmonds P."/>
            <person name="Prangishvili D."/>
            <person name="Oksanen H.M."/>
            <person name="Krupovic M."/>
        </authorList>
    </citation>
    <scope>NUCLEOTIDE SEQUENCE</scope>
    <source>
        <strain evidence="1">HRTV-28/28</strain>
    </source>
</reference>
<protein>
    <submittedName>
        <fullName evidence="1">Uncharacterized protein</fullName>
    </submittedName>
</protein>
<sequence>MVTPDSLIDSFGEGIAITRVVAHDTGRDGVSGVAREIETTAGVVSSPGEEAEQRLEGRVESGMITVTVPSGTDVRADRDGGRDRLLRPAPDIPASALTLWVREGETYTVEAGTTETYRNVRLDGELNLDGEILLEDGRIAVGDGVRAYTVEDVSRDRHPMAGVDKLTLTCSEYGGRENLEVDAETYVEA</sequence>
<evidence type="ECO:0000313" key="1">
    <source>
        <dbReference type="EMBL" id="UBF23456.1"/>
    </source>
</evidence>